<feature type="region of interest" description="Disordered" evidence="1">
    <location>
        <begin position="45"/>
        <end position="116"/>
    </location>
</feature>
<feature type="region of interest" description="Disordered" evidence="1">
    <location>
        <begin position="246"/>
        <end position="286"/>
    </location>
</feature>
<feature type="compositionally biased region" description="Polar residues" evidence="1">
    <location>
        <begin position="262"/>
        <end position="285"/>
    </location>
</feature>
<feature type="compositionally biased region" description="Polar residues" evidence="1">
    <location>
        <begin position="246"/>
        <end position="255"/>
    </location>
</feature>
<dbReference type="AlphaFoldDB" id="A0A9P5XEF7"/>
<evidence type="ECO:0000313" key="2">
    <source>
        <dbReference type="EMBL" id="KAF9448814.1"/>
    </source>
</evidence>
<accession>A0A9P5XEF7</accession>
<feature type="compositionally biased region" description="Basic residues" evidence="1">
    <location>
        <begin position="926"/>
        <end position="936"/>
    </location>
</feature>
<evidence type="ECO:0000313" key="3">
    <source>
        <dbReference type="Proteomes" id="UP000807342"/>
    </source>
</evidence>
<keyword evidence="3" id="KW-1185">Reference proteome</keyword>
<feature type="region of interest" description="Disordered" evidence="1">
    <location>
        <begin position="718"/>
        <end position="795"/>
    </location>
</feature>
<dbReference type="Proteomes" id="UP000807342">
    <property type="component" value="Unassembled WGS sequence"/>
</dbReference>
<feature type="region of interest" description="Disordered" evidence="1">
    <location>
        <begin position="923"/>
        <end position="943"/>
    </location>
</feature>
<evidence type="ECO:0000256" key="1">
    <source>
        <dbReference type="SAM" id="MobiDB-lite"/>
    </source>
</evidence>
<feature type="compositionally biased region" description="Pro residues" evidence="1">
    <location>
        <begin position="840"/>
        <end position="859"/>
    </location>
</feature>
<comment type="caution">
    <text evidence="2">The sequence shown here is derived from an EMBL/GenBank/DDBJ whole genome shotgun (WGS) entry which is preliminary data.</text>
</comment>
<feature type="compositionally biased region" description="Basic and acidic residues" evidence="1">
    <location>
        <begin position="626"/>
        <end position="639"/>
    </location>
</feature>
<gene>
    <name evidence="2" type="ORF">P691DRAFT_759593</name>
</gene>
<proteinExistence type="predicted"/>
<sequence length="943" mass="105180">MSFRNYVEQHYERRSAIRGSRPRHCSNRVRFVDGSPLAYTSVGRNYSSPLPHLPPTPLLRPSNSDNASSLSSLSTESSLTESSDSNGPHSAHLVSPPSPCSSFRRSGPPNPSKLPRENYRAAQHLDPNYPRASPPKSCSVRLEGEHIGQFRVNQSCHCACVGCRTHHDPTWATRNRPLDAENSSSDPNNNTNPDTDPNTPVRGREQERVHDWTPANPAEQHTLPSLQPSLNDDPLDFSYVLINGSQFIPPQTQTPRLHDTSTRSGESMPQTPRNETTPPMRNSPSLGGWSPLPLEDILIHSNEEDEYLPIPPICQKNMVPPSFGDPVRRPLSHWERFSLDPNTWLYAYDQLHTLLPSKWMDAMILDRYLLMAWTECPQRYRARYMPLTFLRSQHPSPSEIALFRGISNLPADGTCPLEPVIGVIHGGSSLNVGSHYYAVVVLPETRQVHFLGRRIDKVREEEGLFNWQGWGGQQVLNTICKYHGWDPQGYRVYHSDWRQNGYDCGPITCQVVESIWRNGFVTNPYGFWTSHTNLPCPHKTRRKMLDQFHIFATVNLNRFAHLYDHQQRQFNNVCLKTIVATIRDFLIGPGNYGVGHLLNQLDEAIATCSLCQKHSYTQGGPSTTETKSKPEVESQEPKELIQATPKAKPQKQKKLIPATPEGSTPQPRPFAGRYPYTFENGPYGRTVAGPYPMPHYPLSRTMTWTDPHPYTITNGPYGRTTGGAPRGTWPAHWQATPTPHPQARPTPSPVYSQPPPQAHPRASNGQHEATPHPQARTTPSPAHNQPPLQTHPMFRHPPRAVITIPGDIQPSQVTIDGITFVPYTPGAPVQSDAPLGRAAAPPPVPTEHVPPPTVTPGPEPLHSSGGESYCCLRDRDTPERGTPGFGIVTDLPSAAAPVTFQLPGQPNNYYFCLPPLTFNVSPGGGRIKKKSKRSHPYRSLYGH</sequence>
<dbReference type="OrthoDB" id="3071163at2759"/>
<feature type="compositionally biased region" description="Polar residues" evidence="1">
    <location>
        <begin position="615"/>
        <end position="625"/>
    </location>
</feature>
<reference evidence="2" key="1">
    <citation type="submission" date="2020-11" db="EMBL/GenBank/DDBJ databases">
        <authorList>
            <consortium name="DOE Joint Genome Institute"/>
            <person name="Ahrendt S."/>
            <person name="Riley R."/>
            <person name="Andreopoulos W."/>
            <person name="Labutti K."/>
            <person name="Pangilinan J."/>
            <person name="Ruiz-Duenas F.J."/>
            <person name="Barrasa J.M."/>
            <person name="Sanchez-Garcia M."/>
            <person name="Camarero S."/>
            <person name="Miyauchi S."/>
            <person name="Serrano A."/>
            <person name="Linde D."/>
            <person name="Babiker R."/>
            <person name="Drula E."/>
            <person name="Ayuso-Fernandez I."/>
            <person name="Pacheco R."/>
            <person name="Padilla G."/>
            <person name="Ferreira P."/>
            <person name="Barriuso J."/>
            <person name="Kellner H."/>
            <person name="Castanera R."/>
            <person name="Alfaro M."/>
            <person name="Ramirez L."/>
            <person name="Pisabarro A.G."/>
            <person name="Kuo A."/>
            <person name="Tritt A."/>
            <person name="Lipzen A."/>
            <person name="He G."/>
            <person name="Yan M."/>
            <person name="Ng V."/>
            <person name="Cullen D."/>
            <person name="Martin F."/>
            <person name="Rosso M.-N."/>
            <person name="Henrissat B."/>
            <person name="Hibbett D."/>
            <person name="Martinez A.T."/>
            <person name="Grigoriev I.V."/>
        </authorList>
    </citation>
    <scope>NUCLEOTIDE SEQUENCE</scope>
    <source>
        <strain evidence="2">MF-IS2</strain>
    </source>
</reference>
<feature type="region of interest" description="Disordered" evidence="1">
    <location>
        <begin position="169"/>
        <end position="210"/>
    </location>
</feature>
<organism evidence="2 3">
    <name type="scientific">Macrolepiota fuliginosa MF-IS2</name>
    <dbReference type="NCBI Taxonomy" id="1400762"/>
    <lineage>
        <taxon>Eukaryota</taxon>
        <taxon>Fungi</taxon>
        <taxon>Dikarya</taxon>
        <taxon>Basidiomycota</taxon>
        <taxon>Agaricomycotina</taxon>
        <taxon>Agaricomycetes</taxon>
        <taxon>Agaricomycetidae</taxon>
        <taxon>Agaricales</taxon>
        <taxon>Agaricineae</taxon>
        <taxon>Agaricaceae</taxon>
        <taxon>Macrolepiota</taxon>
    </lineage>
</organism>
<feature type="region of interest" description="Disordered" evidence="1">
    <location>
        <begin position="838"/>
        <end position="864"/>
    </location>
</feature>
<feature type="compositionally biased region" description="Polar residues" evidence="1">
    <location>
        <begin position="775"/>
        <end position="788"/>
    </location>
</feature>
<dbReference type="EMBL" id="MU151149">
    <property type="protein sequence ID" value="KAF9448814.1"/>
    <property type="molecule type" value="Genomic_DNA"/>
</dbReference>
<feature type="compositionally biased region" description="Pro residues" evidence="1">
    <location>
        <begin position="738"/>
        <end position="758"/>
    </location>
</feature>
<feature type="region of interest" description="Disordered" evidence="1">
    <location>
        <begin position="615"/>
        <end position="670"/>
    </location>
</feature>
<protein>
    <submittedName>
        <fullName evidence="2">Uncharacterized protein</fullName>
    </submittedName>
</protein>
<feature type="compositionally biased region" description="Low complexity" evidence="1">
    <location>
        <begin position="59"/>
        <end position="86"/>
    </location>
</feature>
<name>A0A9P5XEF7_9AGAR</name>
<feature type="compositionally biased region" description="Low complexity" evidence="1">
    <location>
        <begin position="182"/>
        <end position="200"/>
    </location>
</feature>